<organism evidence="1 2">
    <name type="scientific">Panagrolaimus sp. ES5</name>
    <dbReference type="NCBI Taxonomy" id="591445"/>
    <lineage>
        <taxon>Eukaryota</taxon>
        <taxon>Metazoa</taxon>
        <taxon>Ecdysozoa</taxon>
        <taxon>Nematoda</taxon>
        <taxon>Chromadorea</taxon>
        <taxon>Rhabditida</taxon>
        <taxon>Tylenchina</taxon>
        <taxon>Panagrolaimomorpha</taxon>
        <taxon>Panagrolaimoidea</taxon>
        <taxon>Panagrolaimidae</taxon>
        <taxon>Panagrolaimus</taxon>
    </lineage>
</organism>
<dbReference type="WBParaSite" id="ES5_v2.g14777.t1">
    <property type="protein sequence ID" value="ES5_v2.g14777.t1"/>
    <property type="gene ID" value="ES5_v2.g14777"/>
</dbReference>
<evidence type="ECO:0000313" key="2">
    <source>
        <dbReference type="WBParaSite" id="ES5_v2.g14777.t1"/>
    </source>
</evidence>
<evidence type="ECO:0000313" key="1">
    <source>
        <dbReference type="Proteomes" id="UP000887579"/>
    </source>
</evidence>
<name>A0AC34FE34_9BILA</name>
<protein>
    <submittedName>
        <fullName evidence="2">BTB domain-containing protein</fullName>
    </submittedName>
</protein>
<accession>A0AC34FE34</accession>
<proteinExistence type="predicted"/>
<dbReference type="Proteomes" id="UP000887579">
    <property type="component" value="Unplaced"/>
</dbReference>
<sequence length="247" mass="28782">MSILTENTTPLYGFKIKGDIDKFLLCKNKIYFTKQKVVDGMPDIKWSLKFSLHPICISMHLEIDSKEEIEWMADYIFDDKGTRRGSSTGIEKIMLGNFPIENLFVPSNVHYRKQDKIAFKVEAAFYLKSSKSNIAKICNPSEWGLRLQQNSEEDFDFDFGGEIIKIHKFMVAAESPVFKKMFEDNFKEAAEKKVTITDFKIHIIKAFVDYCYGRDITIENDEDEINLLYFADKYDCKTLKANHFFGF</sequence>
<reference evidence="2" key="1">
    <citation type="submission" date="2022-11" db="UniProtKB">
        <authorList>
            <consortium name="WormBaseParasite"/>
        </authorList>
    </citation>
    <scope>IDENTIFICATION</scope>
</reference>